<keyword evidence="4" id="KW-0675">Receptor</keyword>
<accession>A0A4R0MQA9</accession>
<keyword evidence="1" id="KW-0998">Cell outer membrane</keyword>
<dbReference type="RefSeq" id="WP_131554801.1">
    <property type="nucleotide sequence ID" value="NZ_SJSK01000005.1"/>
</dbReference>
<keyword evidence="1" id="KW-0812">Transmembrane</keyword>
<gene>
    <name evidence="4" type="ORF">EZ428_19135</name>
</gene>
<evidence type="ECO:0000313" key="4">
    <source>
        <dbReference type="EMBL" id="TCC88747.1"/>
    </source>
</evidence>
<protein>
    <submittedName>
        <fullName evidence="4">TonB-dependent receptor</fullName>
    </submittedName>
</protein>
<dbReference type="GO" id="GO:0009279">
    <property type="term" value="C:cell outer membrane"/>
    <property type="evidence" value="ECO:0007669"/>
    <property type="project" value="UniProtKB-SubCell"/>
</dbReference>
<dbReference type="InterPro" id="IPR023996">
    <property type="entry name" value="TonB-dep_OMP_SusC/RagA"/>
</dbReference>
<proteinExistence type="inferred from homology"/>
<dbReference type="InterPro" id="IPR012910">
    <property type="entry name" value="Plug_dom"/>
</dbReference>
<dbReference type="AlphaFoldDB" id="A0A4R0MQA9"/>
<dbReference type="InterPro" id="IPR023997">
    <property type="entry name" value="TonB-dep_OMP_SusC/RagA_CS"/>
</dbReference>
<keyword evidence="5" id="KW-1185">Reference proteome</keyword>
<sequence>MKLKKSIYYIFATLVFAAVTNQLYAQQKDTLATKTEVVNFKTAVRPIGYGNQQKSHTTGAISSISGDEIRDAFNNRIGNALMGRLPGLTIRQNGFEPGASSTTLNIRGVNTYGFSNAPLVIVDGFMADYDQLVPEEIEDISILKDASATAVYGLRAANGVILVTTKKGKIQPLAINFNAQYGVQNPVSLPRFLDSYSYAFLLNEGRRNDGLGELYTSDDLQAFSNKSDPINYANVDWYDEVFRNTAPQSNYNLNFRGGTSVVRYFASLNALLQDGLYKKFGDENEESSNSKYSRLNFRSNIDISLNKNLSAILNLGAAVEDKRNPGELTTNNTISLLDRIAPNSFPVRLANGSFAGTNPLNNPVGDLLSTGFSTSNSTTLQASFRLNQLLDMITPGLKASAAVSFNSFYSGLSNKRKTYTRFSTGAVATPFGQNTSLVGTEGVQSQWNNNALQASLTYNRVFGKHDVSAMAIFNSDYYLINKAYPGTNAAGNDIPYKTNGVSSRVTYVYNEKYIAEFSAAYQGSNAFAKGKRYGFTPAGSLGWIVSNEDFLKGSKVIEFLKLRGSYGFVGNENIGGLRFGYAQRYPFVDGYIFTGTSKLSGITEGQRANPDLTWEKEKKANVGFEMNFAKGFGLIVDLFQNNRFDILDRPNTTIPLILGYNGVPETNLGKVKNKGLEATVSYQSNQSKNLQFHFNAQASYNKNEIVFSDELTQINSARTTTGMPIGYGFGLEAIGFFSAADVSDNTIARPVGLVIKPGDIKYRDIGGPLGLPDGIIDDNDSAPIGNYNLPDWTFSFQSGVSYKGVDLNLVFQGVTGINLNLSGNRYYAFQNNGKVSEIALKRWTPETASTATYPRLSSTDNNNNFNRFSTFWKRDASYVKLRSAEIGYTLPVKTLKRLGLQKTRVFINGTNLFSLDHLDEADVEALGGYPALRTVSLGLNLHF</sequence>
<reference evidence="4 5" key="1">
    <citation type="submission" date="2019-02" db="EMBL/GenBank/DDBJ databases">
        <title>Pedobacter sp. RP-1-13 sp. nov., isolated from Arctic soil.</title>
        <authorList>
            <person name="Dahal R.H."/>
        </authorList>
    </citation>
    <scope>NUCLEOTIDE SEQUENCE [LARGE SCALE GENOMIC DNA]</scope>
    <source>
        <strain evidence="4 5">RP-1-13</strain>
    </source>
</reference>
<dbReference type="Gene3D" id="2.170.130.10">
    <property type="entry name" value="TonB-dependent receptor, plug domain"/>
    <property type="match status" value="1"/>
</dbReference>
<dbReference type="PROSITE" id="PS52016">
    <property type="entry name" value="TONB_DEPENDENT_REC_3"/>
    <property type="match status" value="1"/>
</dbReference>
<feature type="chain" id="PRO_5020900571" evidence="2">
    <location>
        <begin position="26"/>
        <end position="943"/>
    </location>
</feature>
<evidence type="ECO:0000313" key="5">
    <source>
        <dbReference type="Proteomes" id="UP000292884"/>
    </source>
</evidence>
<keyword evidence="1" id="KW-0813">Transport</keyword>
<comment type="similarity">
    <text evidence="1">Belongs to the TonB-dependent receptor family.</text>
</comment>
<evidence type="ECO:0000259" key="3">
    <source>
        <dbReference type="Pfam" id="PF07715"/>
    </source>
</evidence>
<name>A0A4R0MQA9_9SPHI</name>
<dbReference type="NCBIfam" id="TIGR04056">
    <property type="entry name" value="OMP_RagA_SusC"/>
    <property type="match status" value="1"/>
</dbReference>
<dbReference type="EMBL" id="SJSK01000005">
    <property type="protein sequence ID" value="TCC88747.1"/>
    <property type="molecule type" value="Genomic_DNA"/>
</dbReference>
<evidence type="ECO:0000256" key="2">
    <source>
        <dbReference type="SAM" id="SignalP"/>
    </source>
</evidence>
<dbReference type="InterPro" id="IPR039426">
    <property type="entry name" value="TonB-dep_rcpt-like"/>
</dbReference>
<keyword evidence="2" id="KW-0732">Signal</keyword>
<feature type="signal peptide" evidence="2">
    <location>
        <begin position="1"/>
        <end position="25"/>
    </location>
</feature>
<dbReference type="Pfam" id="PF07715">
    <property type="entry name" value="Plug"/>
    <property type="match status" value="1"/>
</dbReference>
<dbReference type="Proteomes" id="UP000292884">
    <property type="component" value="Unassembled WGS sequence"/>
</dbReference>
<feature type="domain" description="TonB-dependent receptor plug" evidence="3">
    <location>
        <begin position="54"/>
        <end position="160"/>
    </location>
</feature>
<keyword evidence="1" id="KW-0472">Membrane</keyword>
<evidence type="ECO:0000256" key="1">
    <source>
        <dbReference type="PROSITE-ProRule" id="PRU01360"/>
    </source>
</evidence>
<dbReference type="InterPro" id="IPR037066">
    <property type="entry name" value="Plug_dom_sf"/>
</dbReference>
<dbReference type="NCBIfam" id="TIGR04057">
    <property type="entry name" value="SusC_RagA_signa"/>
    <property type="match status" value="1"/>
</dbReference>
<comment type="caution">
    <text evidence="4">The sequence shown here is derived from an EMBL/GenBank/DDBJ whole genome shotgun (WGS) entry which is preliminary data.</text>
</comment>
<keyword evidence="1" id="KW-1134">Transmembrane beta strand</keyword>
<organism evidence="4 5">
    <name type="scientific">Pedobacter frigiditerrae</name>
    <dbReference type="NCBI Taxonomy" id="2530452"/>
    <lineage>
        <taxon>Bacteria</taxon>
        <taxon>Pseudomonadati</taxon>
        <taxon>Bacteroidota</taxon>
        <taxon>Sphingobacteriia</taxon>
        <taxon>Sphingobacteriales</taxon>
        <taxon>Sphingobacteriaceae</taxon>
        <taxon>Pedobacter</taxon>
    </lineage>
</organism>
<dbReference type="OrthoDB" id="9768177at2"/>
<dbReference type="SUPFAM" id="SSF56935">
    <property type="entry name" value="Porins"/>
    <property type="match status" value="1"/>
</dbReference>
<comment type="subcellular location">
    <subcellularLocation>
        <location evidence="1">Cell outer membrane</location>
        <topology evidence="1">Multi-pass membrane protein</topology>
    </subcellularLocation>
</comment>